<reference evidence="6" key="1">
    <citation type="submission" date="2025-08" db="UniProtKB">
        <authorList>
            <consortium name="RefSeq"/>
        </authorList>
    </citation>
    <scope>IDENTIFICATION</scope>
    <source>
        <tissue evidence="6">Blood</tissue>
    </source>
</reference>
<evidence type="ECO:0000256" key="3">
    <source>
        <dbReference type="ARBA" id="ARBA00023242"/>
    </source>
</evidence>
<name>A0A8M1M2H2_NEOSC</name>
<dbReference type="GO" id="GO:0010592">
    <property type="term" value="P:positive regulation of lamellipodium assembly"/>
    <property type="evidence" value="ECO:0007669"/>
    <property type="project" value="TreeGrafter"/>
</dbReference>
<dbReference type="GO" id="GO:0010759">
    <property type="term" value="P:positive regulation of macrophage chemotaxis"/>
    <property type="evidence" value="ECO:0007669"/>
    <property type="project" value="TreeGrafter"/>
</dbReference>
<dbReference type="InterPro" id="IPR024132">
    <property type="entry name" value="Akirin"/>
</dbReference>
<comment type="similarity">
    <text evidence="2">Belongs to the akirin family.</text>
</comment>
<organism evidence="5 6">
    <name type="scientific">Neomonachus schauinslandi</name>
    <name type="common">Hawaiian monk seal</name>
    <name type="synonym">Monachus schauinslandi</name>
    <dbReference type="NCBI Taxonomy" id="29088"/>
    <lineage>
        <taxon>Eukaryota</taxon>
        <taxon>Metazoa</taxon>
        <taxon>Chordata</taxon>
        <taxon>Craniata</taxon>
        <taxon>Vertebrata</taxon>
        <taxon>Euteleostomi</taxon>
        <taxon>Mammalia</taxon>
        <taxon>Eutheria</taxon>
        <taxon>Laurasiatheria</taxon>
        <taxon>Carnivora</taxon>
        <taxon>Caniformia</taxon>
        <taxon>Pinnipedia</taxon>
        <taxon>Phocidae</taxon>
        <taxon>Monachinae</taxon>
        <taxon>Monachini</taxon>
        <taxon>Neomonachus</taxon>
    </lineage>
</organism>
<feature type="region of interest" description="Disordered" evidence="4">
    <location>
        <begin position="100"/>
        <end position="130"/>
    </location>
</feature>
<dbReference type="RefSeq" id="XP_044767962.1">
    <property type="nucleotide sequence ID" value="XM_044912027.1"/>
</dbReference>
<dbReference type="GO" id="GO:1902723">
    <property type="term" value="P:negative regulation of skeletal muscle satellite cell proliferation"/>
    <property type="evidence" value="ECO:0007669"/>
    <property type="project" value="TreeGrafter"/>
</dbReference>
<proteinExistence type="inferred from homology"/>
<dbReference type="GO" id="GO:0003712">
    <property type="term" value="F:transcription coregulator activity"/>
    <property type="evidence" value="ECO:0007669"/>
    <property type="project" value="TreeGrafter"/>
</dbReference>
<evidence type="ECO:0000256" key="4">
    <source>
        <dbReference type="SAM" id="MobiDB-lite"/>
    </source>
</evidence>
<dbReference type="GeneID" id="123323595"/>
<dbReference type="GO" id="GO:0000785">
    <property type="term" value="C:chromatin"/>
    <property type="evidence" value="ECO:0007669"/>
    <property type="project" value="TreeGrafter"/>
</dbReference>
<dbReference type="PANTHER" id="PTHR13293:SF9">
    <property type="entry name" value="AKIRIN-1"/>
    <property type="match status" value="1"/>
</dbReference>
<dbReference type="PANTHER" id="PTHR13293">
    <property type="entry name" value="AKIRIN-RELATED"/>
    <property type="match status" value="1"/>
</dbReference>
<keyword evidence="5" id="KW-1185">Reference proteome</keyword>
<dbReference type="KEGG" id="nsu:123323595"/>
<dbReference type="GO" id="GO:0005634">
    <property type="term" value="C:nucleus"/>
    <property type="evidence" value="ECO:0007669"/>
    <property type="project" value="UniProtKB-SubCell"/>
</dbReference>
<gene>
    <name evidence="6" type="primary">LOC123323595</name>
</gene>
<evidence type="ECO:0000256" key="1">
    <source>
        <dbReference type="ARBA" id="ARBA00004123"/>
    </source>
</evidence>
<evidence type="ECO:0000313" key="6">
    <source>
        <dbReference type="RefSeq" id="XP_044767962.1"/>
    </source>
</evidence>
<dbReference type="GO" id="GO:0014839">
    <property type="term" value="P:myoblast migration involved in skeletal muscle regeneration"/>
    <property type="evidence" value="ECO:0007669"/>
    <property type="project" value="TreeGrafter"/>
</dbReference>
<dbReference type="Proteomes" id="UP000248481">
    <property type="component" value="Chromosome Y"/>
</dbReference>
<feature type="compositionally biased region" description="Polar residues" evidence="4">
    <location>
        <begin position="100"/>
        <end position="121"/>
    </location>
</feature>
<evidence type="ECO:0000313" key="5">
    <source>
        <dbReference type="Proteomes" id="UP000248481"/>
    </source>
</evidence>
<dbReference type="AlphaFoldDB" id="A0A8M1M2H2"/>
<protein>
    <submittedName>
        <fullName evidence="6">Akirin-1-like isoform X1</fullName>
    </submittedName>
</protein>
<sequence length="179" mass="20371">MVCGETLKEPREFEPRLWSPASPKWRCCTPLPSPTPGQAPRTQRCHCFSRADPTTNAAAPHPAPQQSCLPTLEQTVQNIKQEYSPYQRWRHLEAVLNQSEACTSESQPHSSALTAPSSPGSSGMKKDQPSFPLQQVRIICEHVLKDYEEKIREEYEQMLNTKLAKQYEPLVKCTYDQIM</sequence>
<dbReference type="GO" id="GO:0045663">
    <property type="term" value="P:positive regulation of myoblast differentiation"/>
    <property type="evidence" value="ECO:0007669"/>
    <property type="project" value="TreeGrafter"/>
</dbReference>
<dbReference type="GO" id="GO:0045944">
    <property type="term" value="P:positive regulation of transcription by RNA polymerase II"/>
    <property type="evidence" value="ECO:0007669"/>
    <property type="project" value="TreeGrafter"/>
</dbReference>
<evidence type="ECO:0000256" key="2">
    <source>
        <dbReference type="ARBA" id="ARBA00005625"/>
    </source>
</evidence>
<comment type="subcellular location">
    <subcellularLocation>
        <location evidence="1">Nucleus</location>
    </subcellularLocation>
</comment>
<accession>A0A8M1M2H2</accession>
<keyword evidence="3" id="KW-0539">Nucleus</keyword>